<dbReference type="Gene3D" id="3.40.50.300">
    <property type="entry name" value="P-loop containing nucleotide triphosphate hydrolases"/>
    <property type="match status" value="2"/>
</dbReference>
<dbReference type="OrthoDB" id="3598281at2759"/>
<dbReference type="PANTHER" id="PTHR32494:SF5">
    <property type="entry name" value="ALLANTOATE AMIDOHYDROLASE"/>
    <property type="match status" value="1"/>
</dbReference>
<proteinExistence type="inferred from homology"/>
<dbReference type="InterPro" id="IPR011650">
    <property type="entry name" value="Peptidase_M20_dimer"/>
</dbReference>
<protein>
    <submittedName>
        <fullName evidence="8">Uncharacterized protein</fullName>
    </submittedName>
</protein>
<dbReference type="InterPro" id="IPR002933">
    <property type="entry name" value="Peptidase_M20"/>
</dbReference>
<dbReference type="InterPro" id="IPR056024">
    <property type="entry name" value="DUF7605"/>
</dbReference>
<comment type="similarity">
    <text evidence="1">Belongs to the peptidase M20A family.</text>
</comment>
<dbReference type="EMBL" id="PVQB02000122">
    <property type="protein sequence ID" value="KAF4342756.1"/>
    <property type="molecule type" value="Genomic_DNA"/>
</dbReference>
<evidence type="ECO:0000259" key="6">
    <source>
        <dbReference type="Pfam" id="PF07687"/>
    </source>
</evidence>
<dbReference type="InterPro" id="IPR027417">
    <property type="entry name" value="P-loop_NTPase"/>
</dbReference>
<gene>
    <name evidence="8" type="ORF">FBEOM_3278</name>
</gene>
<dbReference type="InterPro" id="IPR045063">
    <property type="entry name" value="Dynamin_N"/>
</dbReference>
<keyword evidence="9" id="KW-1185">Reference proteome</keyword>
<accession>A0A9P5APV7</accession>
<dbReference type="InterPro" id="IPR010158">
    <property type="entry name" value="Amidase_Cbmase"/>
</dbReference>
<evidence type="ECO:0000259" key="7">
    <source>
        <dbReference type="Pfam" id="PF24564"/>
    </source>
</evidence>
<dbReference type="Pfam" id="PF00350">
    <property type="entry name" value="Dynamin_N"/>
    <property type="match status" value="1"/>
</dbReference>
<organism evidence="8 9">
    <name type="scientific">Fusarium beomiforme</name>
    <dbReference type="NCBI Taxonomy" id="44412"/>
    <lineage>
        <taxon>Eukaryota</taxon>
        <taxon>Fungi</taxon>
        <taxon>Dikarya</taxon>
        <taxon>Ascomycota</taxon>
        <taxon>Pezizomycotina</taxon>
        <taxon>Sordariomycetes</taxon>
        <taxon>Hypocreomycetidae</taxon>
        <taxon>Hypocreales</taxon>
        <taxon>Nectriaceae</taxon>
        <taxon>Fusarium</taxon>
        <taxon>Fusarium burgessii species complex</taxon>
    </lineage>
</organism>
<dbReference type="NCBIfam" id="TIGR01879">
    <property type="entry name" value="hydantase"/>
    <property type="match status" value="1"/>
</dbReference>
<evidence type="ECO:0000256" key="4">
    <source>
        <dbReference type="SAM" id="MobiDB-lite"/>
    </source>
</evidence>
<evidence type="ECO:0000313" key="9">
    <source>
        <dbReference type="Proteomes" id="UP000730481"/>
    </source>
</evidence>
<feature type="compositionally biased region" description="Polar residues" evidence="4">
    <location>
        <begin position="10"/>
        <end position="24"/>
    </location>
</feature>
<dbReference type="PANTHER" id="PTHR32494">
    <property type="entry name" value="ALLANTOATE DEIMINASE-RELATED"/>
    <property type="match status" value="1"/>
</dbReference>
<dbReference type="SUPFAM" id="SSF53187">
    <property type="entry name" value="Zn-dependent exopeptidases"/>
    <property type="match status" value="1"/>
</dbReference>
<keyword evidence="3" id="KW-0175">Coiled coil</keyword>
<dbReference type="GO" id="GO:0016813">
    <property type="term" value="F:hydrolase activity, acting on carbon-nitrogen (but not peptide) bonds, in linear amidines"/>
    <property type="evidence" value="ECO:0007669"/>
    <property type="project" value="InterPro"/>
</dbReference>
<dbReference type="Pfam" id="PF24564">
    <property type="entry name" value="DUF7605"/>
    <property type="match status" value="1"/>
</dbReference>
<dbReference type="Gene3D" id="3.30.70.360">
    <property type="match status" value="1"/>
</dbReference>
<comment type="caution">
    <text evidence="8">The sequence shown here is derived from an EMBL/GenBank/DDBJ whole genome shotgun (WGS) entry which is preliminary data.</text>
</comment>
<feature type="domain" description="DUF7605" evidence="7">
    <location>
        <begin position="636"/>
        <end position="778"/>
    </location>
</feature>
<dbReference type="Proteomes" id="UP000730481">
    <property type="component" value="Unassembled WGS sequence"/>
</dbReference>
<evidence type="ECO:0000313" key="8">
    <source>
        <dbReference type="EMBL" id="KAF4342756.1"/>
    </source>
</evidence>
<evidence type="ECO:0000256" key="3">
    <source>
        <dbReference type="SAM" id="Coils"/>
    </source>
</evidence>
<feature type="coiled-coil region" evidence="3">
    <location>
        <begin position="427"/>
        <end position="477"/>
    </location>
</feature>
<reference evidence="8" key="1">
    <citation type="journal article" date="2017" name="Mycologia">
        <title>Fusarium algeriense, sp. nov., a novel toxigenic crown rot pathogen of durum wheat from Algeria is nested in the Fusarium burgessii species complex.</title>
        <authorList>
            <person name="Laraba I."/>
            <person name="Keddad A."/>
            <person name="Boureghda H."/>
            <person name="Abdallah N."/>
            <person name="Vaughan M.M."/>
            <person name="Proctor R.H."/>
            <person name="Busman M."/>
            <person name="O'Donnell K."/>
        </authorList>
    </citation>
    <scope>NUCLEOTIDE SEQUENCE</scope>
    <source>
        <strain evidence="8">NRRL 25174</strain>
    </source>
</reference>
<feature type="compositionally biased region" description="Polar residues" evidence="4">
    <location>
        <begin position="47"/>
        <end position="64"/>
    </location>
</feature>
<keyword evidence="2" id="KW-0378">Hydrolase</keyword>
<evidence type="ECO:0000259" key="5">
    <source>
        <dbReference type="Pfam" id="PF00350"/>
    </source>
</evidence>
<dbReference type="Pfam" id="PF01546">
    <property type="entry name" value="Peptidase_M20"/>
    <property type="match status" value="1"/>
</dbReference>
<dbReference type="CDD" id="cd03884">
    <property type="entry name" value="M20_bAS"/>
    <property type="match status" value="1"/>
</dbReference>
<evidence type="ECO:0000256" key="2">
    <source>
        <dbReference type="ARBA" id="ARBA00022801"/>
    </source>
</evidence>
<reference evidence="8" key="2">
    <citation type="submission" date="2020-02" db="EMBL/GenBank/DDBJ databases">
        <title>Identification and distribution of gene clusters putatively required for synthesis of sphingolipid metabolism inhibitors in phylogenetically diverse species of the filamentous fungus Fusarium.</title>
        <authorList>
            <person name="Kim H.-S."/>
            <person name="Busman M."/>
            <person name="Brown D.W."/>
            <person name="Divon H."/>
            <person name="Uhlig S."/>
            <person name="Proctor R.H."/>
        </authorList>
    </citation>
    <scope>NUCLEOTIDE SEQUENCE</scope>
    <source>
        <strain evidence="8">NRRL 25174</strain>
    </source>
</reference>
<dbReference type="SUPFAM" id="SSF52540">
    <property type="entry name" value="P-loop containing nucleoside triphosphate hydrolases"/>
    <property type="match status" value="1"/>
</dbReference>
<dbReference type="SUPFAM" id="SSF55031">
    <property type="entry name" value="Bacterial exopeptidase dimerisation domain"/>
    <property type="match status" value="1"/>
</dbReference>
<feature type="domain" description="Peptidase M20 dimerisation" evidence="6">
    <location>
        <begin position="989"/>
        <end position="1080"/>
    </location>
</feature>
<evidence type="ECO:0000256" key="1">
    <source>
        <dbReference type="ARBA" id="ARBA00006247"/>
    </source>
</evidence>
<feature type="compositionally biased region" description="Basic residues" evidence="4">
    <location>
        <begin position="73"/>
        <end position="83"/>
    </location>
</feature>
<dbReference type="AlphaFoldDB" id="A0A9P5APV7"/>
<dbReference type="InterPro" id="IPR036264">
    <property type="entry name" value="Bact_exopeptidase_dim_dom"/>
</dbReference>
<feature type="region of interest" description="Disordered" evidence="4">
    <location>
        <begin position="1"/>
        <end position="102"/>
    </location>
</feature>
<name>A0A9P5APV7_9HYPO</name>
<dbReference type="Pfam" id="PF07687">
    <property type="entry name" value="M20_dimer"/>
    <property type="match status" value="1"/>
</dbReference>
<sequence length="1205" mass="135183">MPSFDADTPLPSTEGITESSSPASPINRHRTPSVSVTPPSGARGESQLASEIQNIRLSETNGHASLSPEPRRSRNGTPRRRRSSTGAVQQHNVADEELPDDAFHSPEFQRAFRDAKQLMSNVQSVLGSSNIHQDVESTMRKLHEEAGRLAAFEYPATRTVGFVGDSGVGKSSLLNSLLDTKGLARTSNNGEACTCVVTEYHYHNRDTLDIQVNLFSMEELEEQLGRLVQVYQTFELHQEEITDAAERQDMEANAKVAKDTFQAMFRGRLTDEAFLVREPYDQLLGTLTRWAAEARPSPMRTRYTGLSTQACSNTLMELSSEPASRDSPATWPYIRSINRGLILVDLPGLRDLNSARRNITERYLLECNEIFAICNIGRAVTDEGVHQVFDLADRAHLSNVGIVCTRSDDIDPEESIRDWPGRRARHIEQLLEHIETTTRAIEEVQAEIEEIESGDLSEEERNELAECREEQRQAMTRKNNYEFELKEFLIKTRNKIVTDQLKVTYAGRVTDARVFCVSNTIYWQNRTTRISEAKRHLDLSGILQIRKHCISIVANNQRRIATQYMKDQIPALLADIELWVQSGARTASEERREALCQTLDSVERRLRKDFTSRAFSRIARGYNEDFTEYIYDNRDVSSWSRSAKRASQDWAGWHHSTYAAFCRNYGDYCTPAVGSRNWNEEAIDTMVRDLVGPWEEMRGALQQRQSTMLENADAFTDTAIERLGGFIDLWPDFADRADEHGDSVDSLTQALENRQRMFLAAVEKVNDEFENNLRILQMASRTMLRHGFRPLQVSTFRRYISTRDMTATDLKKLKVDQSRLMDTLHHTCKWGTGLKWGQQNIRPGRKDGPPTLAGSHLDTQPTGGRYDGILGIQAGIEMLKILQDHDVETEYPVGVVNWTNEEGARFPISMMASGVWAEEISKERVYNLKEVSGNATVRSELERIGYLGETPASYKAMPIGAHFELHIEQGPILERAGKKIGVVQGVQAYKWFTIDITGRDAHTGSTPFSDRADALLLAARLITHSHRLATKHKALASTGILNLTPGSTNTIPGHVSFTLDIRSPSDETVEKLEEELRRDFDLLAQGTDVGGLLAGSTPALPLSLEWRTDTISTATKFHPDCIQAVRESAESVLGKDAAIDISSGAGHDSVYTNKHCPTTMIFIPCKGGVSHNPEEYSTPEECAIGAEVLCQAVVRYDQKRASNPA</sequence>
<dbReference type="Gene3D" id="3.40.630.10">
    <property type="entry name" value="Zn peptidases"/>
    <property type="match status" value="1"/>
</dbReference>
<feature type="domain" description="Dynamin N-terminal" evidence="5">
    <location>
        <begin position="160"/>
        <end position="403"/>
    </location>
</feature>
<feature type="region of interest" description="Disordered" evidence="4">
    <location>
        <begin position="839"/>
        <end position="860"/>
    </location>
</feature>